<protein>
    <submittedName>
        <fullName evidence="4">Uncharacterized protein</fullName>
    </submittedName>
</protein>
<reference evidence="4 5" key="1">
    <citation type="submission" date="2014-12" db="EMBL/GenBank/DDBJ databases">
        <title>Draft genome sequence of Paenibacillus kamchatkensis strain B-2647.</title>
        <authorList>
            <person name="Karlyshev A.V."/>
            <person name="Kudryashova E.B."/>
        </authorList>
    </citation>
    <scope>NUCLEOTIDE SEQUENCE [LARGE SCALE GENOMIC DNA]</scope>
    <source>
        <strain evidence="4 5">VKM B-2647</strain>
    </source>
</reference>
<feature type="compositionally biased region" description="Basic and acidic residues" evidence="3">
    <location>
        <begin position="7"/>
        <end position="24"/>
    </location>
</feature>
<gene>
    <name evidence="4" type="ORF">SD70_30285</name>
</gene>
<dbReference type="Pfam" id="PF04012">
    <property type="entry name" value="PspA_IM30"/>
    <property type="match status" value="1"/>
</dbReference>
<keyword evidence="5" id="KW-1185">Reference proteome</keyword>
<dbReference type="EMBL" id="JXAK01000091">
    <property type="protein sequence ID" value="KIL37858.1"/>
    <property type="molecule type" value="Genomic_DNA"/>
</dbReference>
<sequence>MTLLTRAMDRTKAPQEPWKESVGDPHDAISAELATLENEMEHVERTAAAMIGTERELLGQLEEAAFLSGELGLRAIQATEEGRDYVAKQMLEEKGHYDAIVAEVRHRYQEARARVQELVEKLYGLKEQAFELRKKLGPPLN</sequence>
<evidence type="ECO:0000256" key="3">
    <source>
        <dbReference type="SAM" id="MobiDB-lite"/>
    </source>
</evidence>
<organism evidence="4 5">
    <name type="scientific">Gordoniibacillus kamchatkensis</name>
    <dbReference type="NCBI Taxonomy" id="1590651"/>
    <lineage>
        <taxon>Bacteria</taxon>
        <taxon>Bacillati</taxon>
        <taxon>Bacillota</taxon>
        <taxon>Bacilli</taxon>
        <taxon>Bacillales</taxon>
        <taxon>Paenibacillaceae</taxon>
        <taxon>Gordoniibacillus</taxon>
    </lineage>
</organism>
<dbReference type="RefSeq" id="WP_041052302.1">
    <property type="nucleotide sequence ID" value="NZ_JXAK01000091.1"/>
</dbReference>
<accession>A0ABR5AA23</accession>
<feature type="coiled-coil region" evidence="2">
    <location>
        <begin position="26"/>
        <end position="53"/>
    </location>
</feature>
<keyword evidence="2" id="KW-0175">Coiled coil</keyword>
<evidence type="ECO:0000313" key="4">
    <source>
        <dbReference type="EMBL" id="KIL37858.1"/>
    </source>
</evidence>
<evidence type="ECO:0000313" key="5">
    <source>
        <dbReference type="Proteomes" id="UP000031967"/>
    </source>
</evidence>
<dbReference type="Proteomes" id="UP000031967">
    <property type="component" value="Unassembled WGS sequence"/>
</dbReference>
<evidence type="ECO:0000256" key="1">
    <source>
        <dbReference type="ARBA" id="ARBA00043985"/>
    </source>
</evidence>
<evidence type="ECO:0000256" key="2">
    <source>
        <dbReference type="SAM" id="Coils"/>
    </source>
</evidence>
<comment type="similarity">
    <text evidence="1">Belongs to the PspA/Vipp/IM30 family.</text>
</comment>
<feature type="coiled-coil region" evidence="2">
    <location>
        <begin position="101"/>
        <end position="128"/>
    </location>
</feature>
<proteinExistence type="inferred from homology"/>
<name>A0ABR5AA23_9BACL</name>
<dbReference type="InterPro" id="IPR007157">
    <property type="entry name" value="PspA_VIPP1"/>
</dbReference>
<feature type="region of interest" description="Disordered" evidence="3">
    <location>
        <begin position="1"/>
        <end position="24"/>
    </location>
</feature>
<comment type="caution">
    <text evidence="4">The sequence shown here is derived from an EMBL/GenBank/DDBJ whole genome shotgun (WGS) entry which is preliminary data.</text>
</comment>